<dbReference type="RefSeq" id="XP_024585161.1">
    <property type="nucleotide sequence ID" value="XM_024719909.1"/>
</dbReference>
<name>A0A0P1B214_PLAHL</name>
<dbReference type="Proteomes" id="UP000054928">
    <property type="component" value="Unassembled WGS sequence"/>
</dbReference>
<evidence type="ECO:0000313" key="1">
    <source>
        <dbReference type="EMBL" id="CEG48792.1"/>
    </source>
</evidence>
<accession>A0A0P1B214</accession>
<dbReference type="AlphaFoldDB" id="A0A0P1B214"/>
<dbReference type="EMBL" id="CCYD01003042">
    <property type="protein sequence ID" value="CEG48792.1"/>
    <property type="molecule type" value="Genomic_DNA"/>
</dbReference>
<sequence>MDVSSFITVFLELRRCWAQQRRNDCFSGHHRKAVERFSPDRNGVGESSVSRS</sequence>
<organism evidence="1 2">
    <name type="scientific">Plasmopara halstedii</name>
    <name type="common">Downy mildew of sunflower</name>
    <dbReference type="NCBI Taxonomy" id="4781"/>
    <lineage>
        <taxon>Eukaryota</taxon>
        <taxon>Sar</taxon>
        <taxon>Stramenopiles</taxon>
        <taxon>Oomycota</taxon>
        <taxon>Peronosporomycetes</taxon>
        <taxon>Peronosporales</taxon>
        <taxon>Peronosporaceae</taxon>
        <taxon>Plasmopara</taxon>
    </lineage>
</organism>
<dbReference type="GeneID" id="36401648"/>
<reference evidence="2" key="1">
    <citation type="submission" date="2014-09" db="EMBL/GenBank/DDBJ databases">
        <authorList>
            <person name="Sharma Rahul"/>
            <person name="Thines Marco"/>
        </authorList>
    </citation>
    <scope>NUCLEOTIDE SEQUENCE [LARGE SCALE GENOMIC DNA]</scope>
</reference>
<keyword evidence="2" id="KW-1185">Reference proteome</keyword>
<protein>
    <submittedName>
        <fullName evidence="1">Uncharacterized protein</fullName>
    </submittedName>
</protein>
<evidence type="ECO:0000313" key="2">
    <source>
        <dbReference type="Proteomes" id="UP000054928"/>
    </source>
</evidence>
<proteinExistence type="predicted"/>